<dbReference type="OrthoDB" id="1957355at2"/>
<dbReference type="AlphaFoldDB" id="A0A9X5CCS1"/>
<dbReference type="InterPro" id="IPR023214">
    <property type="entry name" value="HAD_sf"/>
</dbReference>
<dbReference type="Proteomes" id="UP000474104">
    <property type="component" value="Unassembled WGS sequence"/>
</dbReference>
<gene>
    <name evidence="1" type="ORF">FMM80_28045</name>
</gene>
<dbReference type="InterPro" id="IPR036412">
    <property type="entry name" value="HAD-like_sf"/>
</dbReference>
<dbReference type="GO" id="GO:0016787">
    <property type="term" value="F:hydrolase activity"/>
    <property type="evidence" value="ECO:0007669"/>
    <property type="project" value="UniProtKB-KW"/>
</dbReference>
<dbReference type="SUPFAM" id="SSF56784">
    <property type="entry name" value="HAD-like"/>
    <property type="match status" value="1"/>
</dbReference>
<organism evidence="1 2">
    <name type="scientific">Schaedlerella arabinosiphila</name>
    <dbReference type="NCBI Taxonomy" id="2044587"/>
    <lineage>
        <taxon>Bacteria</taxon>
        <taxon>Bacillati</taxon>
        <taxon>Bacillota</taxon>
        <taxon>Clostridia</taxon>
        <taxon>Lachnospirales</taxon>
        <taxon>Lachnospiraceae</taxon>
        <taxon>Schaedlerella</taxon>
    </lineage>
</organism>
<reference evidence="1 2" key="1">
    <citation type="submission" date="2019-07" db="EMBL/GenBank/DDBJ databases">
        <title>Draft genome sequences of 15 bacterial species constituting the stable defined intestinal microbiota of the GM15 gnotobiotic mouse model.</title>
        <authorList>
            <person name="Elie C."/>
            <person name="Mathieu A."/>
            <person name="Saliou A."/>
            <person name="Darnaud M."/>
            <person name="Leulier F."/>
            <person name="Tamellini A."/>
        </authorList>
    </citation>
    <scope>NUCLEOTIDE SEQUENCE [LARGE SCALE GENOMIC DNA]</scope>
    <source>
        <strain evidence="2">ASF 502</strain>
    </source>
</reference>
<dbReference type="RefSeq" id="WP_004082577.1">
    <property type="nucleotide sequence ID" value="NZ_VIRB01000160.1"/>
</dbReference>
<dbReference type="Gene3D" id="3.40.50.1000">
    <property type="entry name" value="HAD superfamily/HAD-like"/>
    <property type="match status" value="1"/>
</dbReference>
<dbReference type="EMBL" id="VIRB01000160">
    <property type="protein sequence ID" value="NDO72269.1"/>
    <property type="molecule type" value="Genomic_DNA"/>
</dbReference>
<name>A0A9X5CCS1_9FIRM</name>
<protein>
    <submittedName>
        <fullName evidence="1">HAD family hydrolase</fullName>
    </submittedName>
</protein>
<sequence length="288" mass="32377">MKKYKAVFFDWDGTAVTSRTAPAEAAVSAMRPLLEKGVKLAVISGTTLENIAGGRIEEYFTKKQLENLYLGLGRGAYNYEFRDGTPYIFENKIPDQKTLLDIHRICFEIHVRLKEQYGLDTDIVFCRPNYCKIDLMADNLRGDHLFMQEDELHLLRKKLKNHRIRRGLMELLELAVSIGKDYGIKVVPTCDAKYLEVGVSSKSDNVDAILGRISRESGIQARDCAFWGDEYVGIEENIFGSDSFMRTGRTSAGDFFDVSEVSGQRPEGVKMVGGGVGRFLEFLKGQGC</sequence>
<proteinExistence type="predicted"/>
<evidence type="ECO:0000313" key="2">
    <source>
        <dbReference type="Proteomes" id="UP000474104"/>
    </source>
</evidence>
<evidence type="ECO:0000313" key="1">
    <source>
        <dbReference type="EMBL" id="NDO72269.1"/>
    </source>
</evidence>
<comment type="caution">
    <text evidence="1">The sequence shown here is derived from an EMBL/GenBank/DDBJ whole genome shotgun (WGS) entry which is preliminary data.</text>
</comment>
<keyword evidence="1" id="KW-0378">Hydrolase</keyword>
<accession>A0A9X5CCS1</accession>